<comment type="caution">
    <text evidence="12">The sequence shown here is derived from an EMBL/GenBank/DDBJ whole genome shotgun (WGS) entry which is preliminary data.</text>
</comment>
<evidence type="ECO:0000256" key="10">
    <source>
        <dbReference type="RuleBase" id="RU365087"/>
    </source>
</evidence>
<evidence type="ECO:0000256" key="5">
    <source>
        <dbReference type="ARBA" id="ARBA00022692"/>
    </source>
</evidence>
<feature type="region of interest" description="Disordered" evidence="11">
    <location>
        <begin position="98"/>
        <end position="124"/>
    </location>
</feature>
<evidence type="ECO:0000256" key="7">
    <source>
        <dbReference type="ARBA" id="ARBA00022989"/>
    </source>
</evidence>
<comment type="function">
    <text evidence="10">Involved in protein export. Participates in an early event of protein translocation.</text>
</comment>
<dbReference type="EMBL" id="JBHSMA010000001">
    <property type="protein sequence ID" value="MFC5407732.1"/>
    <property type="molecule type" value="Genomic_DNA"/>
</dbReference>
<evidence type="ECO:0000256" key="8">
    <source>
        <dbReference type="ARBA" id="ARBA00023010"/>
    </source>
</evidence>
<comment type="subcellular location">
    <subcellularLocation>
        <location evidence="1 10">Cell membrane</location>
        <topology evidence="1 10">Multi-pass membrane protein</topology>
    </subcellularLocation>
</comment>
<gene>
    <name evidence="12" type="primary">secG</name>
    <name evidence="12" type="ORF">ACFPMF_00310</name>
</gene>
<keyword evidence="8 10" id="KW-0811">Translocation</keyword>
<keyword evidence="9 10" id="KW-0472">Membrane</keyword>
<evidence type="ECO:0000256" key="11">
    <source>
        <dbReference type="SAM" id="MobiDB-lite"/>
    </source>
</evidence>
<protein>
    <recommendedName>
        <fullName evidence="10">Protein-export membrane protein SecG</fullName>
    </recommendedName>
</protein>
<dbReference type="Pfam" id="PF03840">
    <property type="entry name" value="SecG"/>
    <property type="match status" value="1"/>
</dbReference>
<comment type="caution">
    <text evidence="10">Lacks conserved residue(s) required for the propagation of feature annotation.</text>
</comment>
<keyword evidence="5 10" id="KW-0812">Transmembrane</keyword>
<evidence type="ECO:0000256" key="6">
    <source>
        <dbReference type="ARBA" id="ARBA00022927"/>
    </source>
</evidence>
<evidence type="ECO:0000256" key="9">
    <source>
        <dbReference type="ARBA" id="ARBA00023136"/>
    </source>
</evidence>
<evidence type="ECO:0000313" key="12">
    <source>
        <dbReference type="EMBL" id="MFC5407732.1"/>
    </source>
</evidence>
<accession>A0ABW0I5G2</accession>
<proteinExistence type="inferred from homology"/>
<keyword evidence="6 10" id="KW-0653">Protein transport</keyword>
<evidence type="ECO:0000256" key="2">
    <source>
        <dbReference type="ARBA" id="ARBA00008445"/>
    </source>
</evidence>
<name>A0ABW0I5G2_9BACT</name>
<evidence type="ECO:0000313" key="13">
    <source>
        <dbReference type="Proteomes" id="UP001596106"/>
    </source>
</evidence>
<keyword evidence="3 10" id="KW-0813">Transport</keyword>
<feature type="transmembrane region" description="Helical" evidence="10">
    <location>
        <begin position="55"/>
        <end position="74"/>
    </location>
</feature>
<evidence type="ECO:0000256" key="3">
    <source>
        <dbReference type="ARBA" id="ARBA00022448"/>
    </source>
</evidence>
<keyword evidence="7 10" id="KW-1133">Transmembrane helix</keyword>
<dbReference type="NCBIfam" id="TIGR00810">
    <property type="entry name" value="secG"/>
    <property type="match status" value="1"/>
</dbReference>
<dbReference type="Proteomes" id="UP001596106">
    <property type="component" value="Unassembled WGS sequence"/>
</dbReference>
<reference evidence="13" key="1">
    <citation type="journal article" date="2019" name="Int. J. Syst. Evol. Microbiol.">
        <title>The Global Catalogue of Microorganisms (GCM) 10K type strain sequencing project: providing services to taxonomists for standard genome sequencing and annotation.</title>
        <authorList>
            <consortium name="The Broad Institute Genomics Platform"/>
            <consortium name="The Broad Institute Genome Sequencing Center for Infectious Disease"/>
            <person name="Wu L."/>
            <person name="Ma J."/>
        </authorList>
    </citation>
    <scope>NUCLEOTIDE SEQUENCE [LARGE SCALE GENOMIC DNA]</scope>
    <source>
        <strain evidence="13">CCUG 55250</strain>
    </source>
</reference>
<keyword evidence="4 10" id="KW-1003">Cell membrane</keyword>
<organism evidence="12 13">
    <name type="scientific">Larkinella bovis</name>
    <dbReference type="NCBI Taxonomy" id="683041"/>
    <lineage>
        <taxon>Bacteria</taxon>
        <taxon>Pseudomonadati</taxon>
        <taxon>Bacteroidota</taxon>
        <taxon>Cytophagia</taxon>
        <taxon>Cytophagales</taxon>
        <taxon>Spirosomataceae</taxon>
        <taxon>Larkinella</taxon>
    </lineage>
</organism>
<sequence length="124" mass="12495">MLTAIIVLICICTVLLILAVLIQNSKGGGLAGEFGGLGSNQLMGVKKTTDLLEQVTWGLGIAIMVLTLSTYIIIDRNPVGATINSANVDAAATKTVPGAGLPAPAQQQQPAAPATTPQSGTAAK</sequence>
<comment type="similarity">
    <text evidence="2 10">Belongs to the SecG family.</text>
</comment>
<dbReference type="PANTHER" id="PTHR34182">
    <property type="entry name" value="PROTEIN-EXPORT MEMBRANE PROTEIN SECG"/>
    <property type="match status" value="1"/>
</dbReference>
<evidence type="ECO:0000256" key="1">
    <source>
        <dbReference type="ARBA" id="ARBA00004651"/>
    </source>
</evidence>
<dbReference type="PANTHER" id="PTHR34182:SF1">
    <property type="entry name" value="PROTEIN-EXPORT MEMBRANE PROTEIN SECG"/>
    <property type="match status" value="1"/>
</dbReference>
<dbReference type="InterPro" id="IPR004692">
    <property type="entry name" value="SecG"/>
</dbReference>
<evidence type="ECO:0000256" key="4">
    <source>
        <dbReference type="ARBA" id="ARBA00022475"/>
    </source>
</evidence>
<dbReference type="RefSeq" id="WP_379840416.1">
    <property type="nucleotide sequence ID" value="NZ_JBHSMA010000001.1"/>
</dbReference>
<keyword evidence="13" id="KW-1185">Reference proteome</keyword>